<dbReference type="InterPro" id="IPR015633">
    <property type="entry name" value="E2F"/>
</dbReference>
<dbReference type="Pfam" id="PF02319">
    <property type="entry name" value="WHD_E2F_TDP"/>
    <property type="match status" value="1"/>
</dbReference>
<dbReference type="AlphaFoldDB" id="A0AAN7ZP62"/>
<evidence type="ECO:0000256" key="3">
    <source>
        <dbReference type="ARBA" id="ARBA00023125"/>
    </source>
</evidence>
<keyword evidence="5" id="KW-0539">Nucleus</keyword>
<dbReference type="InterPro" id="IPR003316">
    <property type="entry name" value="E2F_WHTH_DNA-bd_dom"/>
</dbReference>
<accession>A0AAN7ZP62</accession>
<dbReference type="GO" id="GO:0000981">
    <property type="term" value="F:DNA-binding transcription factor activity, RNA polymerase II-specific"/>
    <property type="evidence" value="ECO:0007669"/>
    <property type="project" value="TreeGrafter"/>
</dbReference>
<dbReference type="SUPFAM" id="SSF144074">
    <property type="entry name" value="E2F-DP heterodimerization region"/>
    <property type="match status" value="1"/>
</dbReference>
<dbReference type="SUPFAM" id="SSF46785">
    <property type="entry name" value="Winged helix' DNA-binding domain"/>
    <property type="match status" value="1"/>
</dbReference>
<keyword evidence="2 5" id="KW-0805">Transcription regulation</keyword>
<dbReference type="InterPro" id="IPR037241">
    <property type="entry name" value="E2F-DP_heterodim"/>
</dbReference>
<dbReference type="GO" id="GO:0046983">
    <property type="term" value="F:protein dimerization activity"/>
    <property type="evidence" value="ECO:0007669"/>
    <property type="project" value="InterPro"/>
</dbReference>
<name>A0AAN7ZP62_9COLE</name>
<comment type="caution">
    <text evidence="8">The sequence shown here is derived from an EMBL/GenBank/DDBJ whole genome shotgun (WGS) entry which is preliminary data.</text>
</comment>
<dbReference type="Proteomes" id="UP001329430">
    <property type="component" value="Chromosome 4"/>
</dbReference>
<evidence type="ECO:0000256" key="5">
    <source>
        <dbReference type="RuleBase" id="RU003796"/>
    </source>
</evidence>
<evidence type="ECO:0000313" key="8">
    <source>
        <dbReference type="EMBL" id="KAK5644766.1"/>
    </source>
</evidence>
<sequence length="291" mass="33100">MSEVHQSRFEKSLGLLTTKFVTLLQKSQGGVLDLKLAADLLAVRQKRRIYDITNVLEGIGLIEKKSKNSIQWKPLAHNDGLPGCNSTEFSAKIVHLKKEIEKLEDFELELDKHKSRIEQNIKNITDDLDNKKFLYLTNEDFNKCFGHDDSLALINTPLNSSLKLENSQHPGVIQLKVTSSSTPIMVNMRLHPDENKKAKKRTYERAFKNNNIEFVCKKQEAVDDPDIAAAEVIFHRSTDPRGENLLYEDLSSKQVDSPFIRLSPQPTNRDYRFSLSEVEGASDMFDVIVGV</sequence>
<keyword evidence="6" id="KW-0175">Coiled coil</keyword>
<evidence type="ECO:0000256" key="2">
    <source>
        <dbReference type="ARBA" id="ARBA00023015"/>
    </source>
</evidence>
<comment type="subcellular location">
    <subcellularLocation>
        <location evidence="5">Nucleus</location>
    </subcellularLocation>
</comment>
<dbReference type="EMBL" id="JAVRBK010000004">
    <property type="protein sequence ID" value="KAK5644766.1"/>
    <property type="molecule type" value="Genomic_DNA"/>
</dbReference>
<dbReference type="GO" id="GO:0000978">
    <property type="term" value="F:RNA polymerase II cis-regulatory region sequence-specific DNA binding"/>
    <property type="evidence" value="ECO:0007669"/>
    <property type="project" value="InterPro"/>
</dbReference>
<evidence type="ECO:0000259" key="7">
    <source>
        <dbReference type="SMART" id="SM01372"/>
    </source>
</evidence>
<feature type="domain" description="E2F/DP family winged-helix DNA-binding" evidence="7">
    <location>
        <begin position="8"/>
        <end position="74"/>
    </location>
</feature>
<keyword evidence="3 5" id="KW-0238">DNA-binding</keyword>
<organism evidence="8 9">
    <name type="scientific">Pyrocoelia pectoralis</name>
    <dbReference type="NCBI Taxonomy" id="417401"/>
    <lineage>
        <taxon>Eukaryota</taxon>
        <taxon>Metazoa</taxon>
        <taxon>Ecdysozoa</taxon>
        <taxon>Arthropoda</taxon>
        <taxon>Hexapoda</taxon>
        <taxon>Insecta</taxon>
        <taxon>Pterygota</taxon>
        <taxon>Neoptera</taxon>
        <taxon>Endopterygota</taxon>
        <taxon>Coleoptera</taxon>
        <taxon>Polyphaga</taxon>
        <taxon>Elateriformia</taxon>
        <taxon>Elateroidea</taxon>
        <taxon>Lampyridae</taxon>
        <taxon>Lampyrinae</taxon>
        <taxon>Pyrocoelia</taxon>
    </lineage>
</organism>
<evidence type="ECO:0000256" key="1">
    <source>
        <dbReference type="ARBA" id="ARBA00010940"/>
    </source>
</evidence>
<dbReference type="Pfam" id="PF16421">
    <property type="entry name" value="E2F_CC-MB"/>
    <property type="match status" value="1"/>
</dbReference>
<keyword evidence="9" id="KW-1185">Reference proteome</keyword>
<evidence type="ECO:0000313" key="9">
    <source>
        <dbReference type="Proteomes" id="UP001329430"/>
    </source>
</evidence>
<comment type="similarity">
    <text evidence="1 5">Belongs to the E2F/DP family.</text>
</comment>
<evidence type="ECO:0000256" key="4">
    <source>
        <dbReference type="ARBA" id="ARBA00023163"/>
    </source>
</evidence>
<dbReference type="InterPro" id="IPR032198">
    <property type="entry name" value="E2F_CC-MB"/>
</dbReference>
<dbReference type="PANTHER" id="PTHR12081:SF18">
    <property type="entry name" value="TRANSCRIPTION FACTOR E2F2-RELATED"/>
    <property type="match status" value="1"/>
</dbReference>
<dbReference type="Gene3D" id="6.10.250.540">
    <property type="match status" value="1"/>
</dbReference>
<proteinExistence type="inferred from homology"/>
<dbReference type="SMART" id="SM01372">
    <property type="entry name" value="E2F_TDP"/>
    <property type="match status" value="1"/>
</dbReference>
<dbReference type="Gene3D" id="1.10.10.10">
    <property type="entry name" value="Winged helix-like DNA-binding domain superfamily/Winged helix DNA-binding domain"/>
    <property type="match status" value="1"/>
</dbReference>
<keyword evidence="4 5" id="KW-0804">Transcription</keyword>
<reference evidence="8 9" key="1">
    <citation type="journal article" date="2024" name="Insects">
        <title>An Improved Chromosome-Level Genome Assembly of the Firefly Pyrocoelia pectoralis.</title>
        <authorList>
            <person name="Fu X."/>
            <person name="Meyer-Rochow V.B."/>
            <person name="Ballantyne L."/>
            <person name="Zhu X."/>
        </authorList>
    </citation>
    <scope>NUCLEOTIDE SEQUENCE [LARGE SCALE GENOMIC DNA]</scope>
    <source>
        <strain evidence="8">XCY_ONT2</strain>
    </source>
</reference>
<dbReference type="GO" id="GO:0090575">
    <property type="term" value="C:RNA polymerase II transcription regulator complex"/>
    <property type="evidence" value="ECO:0007669"/>
    <property type="project" value="TreeGrafter"/>
</dbReference>
<dbReference type="PANTHER" id="PTHR12081">
    <property type="entry name" value="TRANSCRIPTION FACTOR E2F"/>
    <property type="match status" value="1"/>
</dbReference>
<feature type="coiled-coil region" evidence="6">
    <location>
        <begin position="96"/>
        <end position="123"/>
    </location>
</feature>
<evidence type="ECO:0000256" key="6">
    <source>
        <dbReference type="SAM" id="Coils"/>
    </source>
</evidence>
<dbReference type="FunFam" id="1.10.10.10:FF:000008">
    <property type="entry name" value="E2F transcription factor 1"/>
    <property type="match status" value="1"/>
</dbReference>
<gene>
    <name evidence="8" type="ORF">RI129_006066</name>
</gene>
<dbReference type="InterPro" id="IPR036388">
    <property type="entry name" value="WH-like_DNA-bd_sf"/>
</dbReference>
<dbReference type="InterPro" id="IPR036390">
    <property type="entry name" value="WH_DNA-bd_sf"/>
</dbReference>
<protein>
    <recommendedName>
        <fullName evidence="7">E2F/DP family winged-helix DNA-binding domain-containing protein</fullName>
    </recommendedName>
</protein>